<organism evidence="1 2">
    <name type="scientific">Caerostris extrusa</name>
    <name type="common">Bark spider</name>
    <name type="synonym">Caerostris bankana</name>
    <dbReference type="NCBI Taxonomy" id="172846"/>
    <lineage>
        <taxon>Eukaryota</taxon>
        <taxon>Metazoa</taxon>
        <taxon>Ecdysozoa</taxon>
        <taxon>Arthropoda</taxon>
        <taxon>Chelicerata</taxon>
        <taxon>Arachnida</taxon>
        <taxon>Araneae</taxon>
        <taxon>Araneomorphae</taxon>
        <taxon>Entelegynae</taxon>
        <taxon>Araneoidea</taxon>
        <taxon>Araneidae</taxon>
        <taxon>Caerostris</taxon>
    </lineage>
</organism>
<name>A0AAV4PP31_CAEEX</name>
<protein>
    <submittedName>
        <fullName evidence="1">Uncharacterized protein</fullName>
    </submittedName>
</protein>
<evidence type="ECO:0000313" key="1">
    <source>
        <dbReference type="EMBL" id="GIX97893.1"/>
    </source>
</evidence>
<sequence length="131" mass="15367">MQPSSLYQHSQRETIDHLRTADISENTFREIPDKVLKELVEYTLSLHWSKRPDVSKLSLLLCNPRLQRLDLKYLEVSILNSEDFAESLRTNLSVCSSLISIMSHYKFPRLKYIHVPFLINENTEFANMIRG</sequence>
<dbReference type="AlphaFoldDB" id="A0AAV4PP31"/>
<gene>
    <name evidence="1" type="ORF">CEXT_389341</name>
</gene>
<accession>A0AAV4PP31</accession>
<proteinExistence type="predicted"/>
<dbReference type="Proteomes" id="UP001054945">
    <property type="component" value="Unassembled WGS sequence"/>
</dbReference>
<reference evidence="1 2" key="1">
    <citation type="submission" date="2021-06" db="EMBL/GenBank/DDBJ databases">
        <title>Caerostris extrusa draft genome.</title>
        <authorList>
            <person name="Kono N."/>
            <person name="Arakawa K."/>
        </authorList>
    </citation>
    <scope>NUCLEOTIDE SEQUENCE [LARGE SCALE GENOMIC DNA]</scope>
</reference>
<comment type="caution">
    <text evidence="1">The sequence shown here is derived from an EMBL/GenBank/DDBJ whole genome shotgun (WGS) entry which is preliminary data.</text>
</comment>
<dbReference type="Gene3D" id="3.80.10.10">
    <property type="entry name" value="Ribonuclease Inhibitor"/>
    <property type="match status" value="1"/>
</dbReference>
<dbReference type="EMBL" id="BPLR01004833">
    <property type="protein sequence ID" value="GIX97893.1"/>
    <property type="molecule type" value="Genomic_DNA"/>
</dbReference>
<dbReference type="InterPro" id="IPR032675">
    <property type="entry name" value="LRR_dom_sf"/>
</dbReference>
<keyword evidence="2" id="KW-1185">Reference proteome</keyword>
<evidence type="ECO:0000313" key="2">
    <source>
        <dbReference type="Proteomes" id="UP001054945"/>
    </source>
</evidence>